<feature type="compositionally biased region" description="Acidic residues" evidence="1">
    <location>
        <begin position="44"/>
        <end position="59"/>
    </location>
</feature>
<comment type="caution">
    <text evidence="2">The sequence shown here is derived from an EMBL/GenBank/DDBJ whole genome shotgun (WGS) entry which is preliminary data.</text>
</comment>
<dbReference type="Proteomes" id="UP000440367">
    <property type="component" value="Unassembled WGS sequence"/>
</dbReference>
<evidence type="ECO:0000313" key="3">
    <source>
        <dbReference type="Proteomes" id="UP000440367"/>
    </source>
</evidence>
<evidence type="ECO:0000256" key="1">
    <source>
        <dbReference type="SAM" id="MobiDB-lite"/>
    </source>
</evidence>
<organism evidence="2 3">
    <name type="scientific">Phytophthora fragariae</name>
    <dbReference type="NCBI Taxonomy" id="53985"/>
    <lineage>
        <taxon>Eukaryota</taxon>
        <taxon>Sar</taxon>
        <taxon>Stramenopiles</taxon>
        <taxon>Oomycota</taxon>
        <taxon>Peronosporomycetes</taxon>
        <taxon>Peronosporales</taxon>
        <taxon>Peronosporaceae</taxon>
        <taxon>Phytophthora</taxon>
    </lineage>
</organism>
<evidence type="ECO:0000313" key="2">
    <source>
        <dbReference type="EMBL" id="KAE9204568.1"/>
    </source>
</evidence>
<name>A0A6A3XMC5_9STRA</name>
<protein>
    <submittedName>
        <fullName evidence="2">Uncharacterized protein</fullName>
    </submittedName>
</protein>
<sequence length="229" mass="23949">MIQPGGGRKSVRNSCTPDGVPAGGITGSKKGTAGELPAEPLEAALEDEARDDEEVDESSPLESPEPPGLGLDPPLAALWPLGEERAGRAGGTERADPAERVDAREAERERECEPDRGRGGVWERDGERGGRRAGDGERDPGPCNRGRLDRARRARSSLSEDSELKSAASSRARAAAAAAAESVAAEEACAAARDEAVVLATVEGRRLRRKGEERDDGAGAAPEVPDARD</sequence>
<proteinExistence type="predicted"/>
<reference evidence="2 3" key="1">
    <citation type="submission" date="2018-08" db="EMBL/GenBank/DDBJ databases">
        <title>Genomic investigation of the strawberry pathogen Phytophthora fragariae indicates pathogenicity is determined by transcriptional variation in three key races.</title>
        <authorList>
            <person name="Adams T.M."/>
            <person name="Armitage A.D."/>
            <person name="Sobczyk M.K."/>
            <person name="Bates H.J."/>
            <person name="Dunwell J.M."/>
            <person name="Nellist C.F."/>
            <person name="Harrison R.J."/>
        </authorList>
    </citation>
    <scope>NUCLEOTIDE SEQUENCE [LARGE SCALE GENOMIC DNA]</scope>
    <source>
        <strain evidence="2 3">BC-1</strain>
    </source>
</reference>
<dbReference type="EMBL" id="QXGD01001511">
    <property type="protein sequence ID" value="KAE9204568.1"/>
    <property type="molecule type" value="Genomic_DNA"/>
</dbReference>
<feature type="compositionally biased region" description="Basic and acidic residues" evidence="1">
    <location>
        <begin position="82"/>
        <end position="151"/>
    </location>
</feature>
<accession>A0A6A3XMC5</accession>
<feature type="compositionally biased region" description="Low complexity" evidence="1">
    <location>
        <begin position="166"/>
        <end position="191"/>
    </location>
</feature>
<feature type="compositionally biased region" description="Low complexity" evidence="1">
    <location>
        <begin position="60"/>
        <end position="81"/>
    </location>
</feature>
<gene>
    <name evidence="2" type="ORF">PF002_g20603</name>
</gene>
<dbReference type="AlphaFoldDB" id="A0A6A3XMC5"/>
<feature type="region of interest" description="Disordered" evidence="1">
    <location>
        <begin position="1"/>
        <end position="229"/>
    </location>
</feature>